<evidence type="ECO:0000256" key="1">
    <source>
        <dbReference type="SAM" id="MobiDB-lite"/>
    </source>
</evidence>
<organism evidence="3 4">
    <name type="scientific">Camelina sativa</name>
    <name type="common">False flax</name>
    <name type="synonym">Myagrum sativum</name>
    <dbReference type="NCBI Taxonomy" id="90675"/>
    <lineage>
        <taxon>Eukaryota</taxon>
        <taxon>Viridiplantae</taxon>
        <taxon>Streptophyta</taxon>
        <taxon>Embryophyta</taxon>
        <taxon>Tracheophyta</taxon>
        <taxon>Spermatophyta</taxon>
        <taxon>Magnoliopsida</taxon>
        <taxon>eudicotyledons</taxon>
        <taxon>Gunneridae</taxon>
        <taxon>Pentapetalae</taxon>
        <taxon>rosids</taxon>
        <taxon>malvids</taxon>
        <taxon>Brassicales</taxon>
        <taxon>Brassicaceae</taxon>
        <taxon>Camelineae</taxon>
        <taxon>Camelina</taxon>
    </lineage>
</organism>
<dbReference type="InterPro" id="IPR050354">
    <property type="entry name" value="F-box/kelch-repeat_ARATH"/>
</dbReference>
<dbReference type="Gene3D" id="2.120.10.80">
    <property type="entry name" value="Kelch-type beta propeller"/>
    <property type="match status" value="1"/>
</dbReference>
<feature type="region of interest" description="Disordered" evidence="1">
    <location>
        <begin position="1"/>
        <end position="24"/>
    </location>
</feature>
<proteinExistence type="predicted"/>
<dbReference type="Pfam" id="PF00646">
    <property type="entry name" value="F-box"/>
    <property type="match status" value="1"/>
</dbReference>
<evidence type="ECO:0000313" key="3">
    <source>
        <dbReference type="Proteomes" id="UP000694864"/>
    </source>
</evidence>
<dbReference type="CDD" id="cd22152">
    <property type="entry name" value="F-box_AtAFR-like"/>
    <property type="match status" value="1"/>
</dbReference>
<gene>
    <name evidence="4" type="primary">LOC104733232</name>
</gene>
<dbReference type="SUPFAM" id="SSF117281">
    <property type="entry name" value="Kelch motif"/>
    <property type="match status" value="1"/>
</dbReference>
<dbReference type="InterPro" id="IPR057499">
    <property type="entry name" value="Kelch_FKB95"/>
</dbReference>
<name>A0ABM0V5L3_CAMSA</name>
<reference evidence="3" key="1">
    <citation type="journal article" date="2014" name="Nat. Commun.">
        <title>The emerging biofuel crop Camelina sativa retains a highly undifferentiated hexaploid genome structure.</title>
        <authorList>
            <person name="Kagale S."/>
            <person name="Koh C."/>
            <person name="Nixon J."/>
            <person name="Bollina V."/>
            <person name="Clarke W.E."/>
            <person name="Tuteja R."/>
            <person name="Spillane C."/>
            <person name="Robinson S.J."/>
            <person name="Links M.G."/>
            <person name="Clarke C."/>
            <person name="Higgins E.E."/>
            <person name="Huebert T."/>
            <person name="Sharpe A.G."/>
            <person name="Parkin I.A."/>
        </authorList>
    </citation>
    <scope>NUCLEOTIDE SEQUENCE [LARGE SCALE GENOMIC DNA]</scope>
    <source>
        <strain evidence="3">cv. DH55</strain>
    </source>
</reference>
<protein>
    <submittedName>
        <fullName evidence="4">F-box/kelch-repeat protein At5g39560-like</fullName>
    </submittedName>
</protein>
<dbReference type="InterPro" id="IPR015915">
    <property type="entry name" value="Kelch-typ_b-propeller"/>
</dbReference>
<reference evidence="4" key="2">
    <citation type="submission" date="2025-08" db="UniProtKB">
        <authorList>
            <consortium name="RefSeq"/>
        </authorList>
    </citation>
    <scope>IDENTIFICATION</scope>
    <source>
        <tissue evidence="4">Leaf</tissue>
    </source>
</reference>
<dbReference type="Pfam" id="PF25210">
    <property type="entry name" value="Kelch_FKB95"/>
    <property type="match status" value="1"/>
</dbReference>
<dbReference type="InterPro" id="IPR036047">
    <property type="entry name" value="F-box-like_dom_sf"/>
</dbReference>
<dbReference type="Proteomes" id="UP000694864">
    <property type="component" value="Chromosome 12"/>
</dbReference>
<evidence type="ECO:0000313" key="4">
    <source>
        <dbReference type="RefSeq" id="XP_010451130.1"/>
    </source>
</evidence>
<accession>A0ABM0V5L3</accession>
<keyword evidence="3" id="KW-1185">Reference proteome</keyword>
<evidence type="ECO:0000259" key="2">
    <source>
        <dbReference type="PROSITE" id="PS50181"/>
    </source>
</evidence>
<feature type="domain" description="F-box" evidence="2">
    <location>
        <begin position="24"/>
        <end position="70"/>
    </location>
</feature>
<sequence length="395" mass="45197">MIRKEVKETQKETKKNKNKSPHQPLTFLSLPDEIIENILARISKWNYPNLSLVSKRFLSILSSPQIYTTRSNIGTSEPCLYFCLELPDQSPEWYTLWMKPAKTLTDDGDDDNDISDEFSLVPVPCYPHLHCATYVSTVDVGSEIYLFGASYGETPSSAVRILDCRSNMWRDGPNMMVARECADAFFFDGNIYVMGGCGKDESIAWVEVLDIKTQTWSSLPSHGADDELRVSSEQGLTISMLEIYAIIDDKKDYAYDLIKRTWEVVETHSNNIRRYTWCVIENVVYAYTYSNICMWYETKSKKWREVKGSNLELLLGKKTPPGYVLNLVTYGGKLLVLWMTFHIDNAKQIKRIRCAKMALEKHHGGEVLGKMEWVNTVLTVPESFEFLSSCVVVSI</sequence>
<dbReference type="GeneID" id="104733232"/>
<dbReference type="SMART" id="SM00256">
    <property type="entry name" value="FBOX"/>
    <property type="match status" value="1"/>
</dbReference>
<dbReference type="PANTHER" id="PTHR24414">
    <property type="entry name" value="F-BOX/KELCH-REPEAT PROTEIN SKIP4"/>
    <property type="match status" value="1"/>
</dbReference>
<dbReference type="PROSITE" id="PS50181">
    <property type="entry name" value="FBOX"/>
    <property type="match status" value="1"/>
</dbReference>
<feature type="compositionally biased region" description="Basic and acidic residues" evidence="1">
    <location>
        <begin position="1"/>
        <end position="15"/>
    </location>
</feature>
<dbReference type="RefSeq" id="XP_010451130.1">
    <property type="nucleotide sequence ID" value="XM_010452828.1"/>
</dbReference>
<dbReference type="PANTHER" id="PTHR24414:SF138">
    <property type="entry name" value="F-BOX DOMAIN-CONTAINING PROTEIN"/>
    <property type="match status" value="1"/>
</dbReference>
<dbReference type="SUPFAM" id="SSF81383">
    <property type="entry name" value="F-box domain"/>
    <property type="match status" value="1"/>
</dbReference>
<dbReference type="InterPro" id="IPR001810">
    <property type="entry name" value="F-box_dom"/>
</dbReference>